<name>A0A177B1Z6_9BILA</name>
<evidence type="ECO:0000256" key="14">
    <source>
        <dbReference type="SAM" id="MobiDB-lite"/>
    </source>
</evidence>
<dbReference type="OrthoDB" id="8693905at2759"/>
<dbReference type="InterPro" id="IPR000719">
    <property type="entry name" value="Prot_kinase_dom"/>
</dbReference>
<dbReference type="FunFam" id="1.10.510.10:FF:000068">
    <property type="entry name" value="STE20/SPS1-related proline-alanine-rich protein kinase"/>
    <property type="match status" value="1"/>
</dbReference>
<sequence length="558" mass="63635">MSNTFSSQENLTRGNTPINKFQSSERINQKYEKEMGNSDQELDKQFNMQFSLSSISSLKTRKNSDSEDVWPDTREEYRLGNVIGVGATSIVEVAHCISKNQDVAVKRVNLDNYNTPMEELLKEIKAMSQCNHQNIVKFYTSFVVMDELWIVMEFCDYGSALDFIKAKSKLPDSKNGVLDDVLIATILKEVIKGLDYIHSNNQIHRDIKAGNILICRDGSIKIADFGVSAWLSKESGDDSLRHTFVGTPCWMAPEVMEQTNGYDYKADIWSFGITALEMATGTAPYYKFPPMKVLMLTLDNEPPTIDINSTCTDQYKAYGKLFRKLIADCLRKDSSKRPTAKQLLKHEFIKKAKDRSYIAKIFQSSKFQLAEEKSNIMRIPGKSGKLHQVGESLWELSDTEMDPDSTIGKEALKNKKERYPTSYTCEYVDSTSEKENFPKSVDYCQLSICFNNDERVLEHIHFLLIIRGGSLDKNEVRFQINVNKDTPEGVAKELYDAGLIYGQDEEIICEELSRILANDLDADEFVFKLNSNEDKSNAKKLYGYAKIQYNKKEPLENV</sequence>
<feature type="region of interest" description="Disordered" evidence="14">
    <location>
        <begin position="1"/>
        <end position="22"/>
    </location>
</feature>
<protein>
    <recommendedName>
        <fullName evidence="3">non-specific serine/threonine protein kinase</fullName>
        <ecNumber evidence="3">2.7.11.1</ecNumber>
    </recommendedName>
</protein>
<dbReference type="Pfam" id="PF00069">
    <property type="entry name" value="Pkinase"/>
    <property type="match status" value="1"/>
</dbReference>
<evidence type="ECO:0000256" key="8">
    <source>
        <dbReference type="ARBA" id="ARBA00022741"/>
    </source>
</evidence>
<evidence type="ECO:0000256" key="5">
    <source>
        <dbReference type="ARBA" id="ARBA00022527"/>
    </source>
</evidence>
<dbReference type="PROSITE" id="PS00107">
    <property type="entry name" value="PROTEIN_KINASE_ATP"/>
    <property type="match status" value="1"/>
</dbReference>
<dbReference type="Gene3D" id="3.30.200.20">
    <property type="entry name" value="Phosphorylase Kinase, domain 1"/>
    <property type="match status" value="1"/>
</dbReference>
<dbReference type="InterPro" id="IPR050629">
    <property type="entry name" value="STE20/SPS1-PAK"/>
</dbReference>
<dbReference type="EC" id="2.7.11.1" evidence="3"/>
<evidence type="ECO:0000259" key="15">
    <source>
        <dbReference type="PROSITE" id="PS50011"/>
    </source>
</evidence>
<gene>
    <name evidence="16" type="ORF">A3Q56_03969</name>
</gene>
<feature type="binding site" evidence="13">
    <location>
        <position position="106"/>
    </location>
    <ligand>
        <name>ATP</name>
        <dbReference type="ChEBI" id="CHEBI:30616"/>
    </ligand>
</feature>
<keyword evidence="5" id="KW-0723">Serine/threonine-protein kinase</keyword>
<comment type="subcellular location">
    <subcellularLocation>
        <location evidence="1">Cytoplasm</location>
    </subcellularLocation>
</comment>
<keyword evidence="6" id="KW-0597">Phosphoprotein</keyword>
<dbReference type="GO" id="GO:0005737">
    <property type="term" value="C:cytoplasm"/>
    <property type="evidence" value="ECO:0007669"/>
    <property type="project" value="UniProtKB-SubCell"/>
</dbReference>
<keyword evidence="17" id="KW-1185">Reference proteome</keyword>
<dbReference type="PANTHER" id="PTHR48012">
    <property type="entry name" value="STERILE20-LIKE KINASE, ISOFORM B-RELATED"/>
    <property type="match status" value="1"/>
</dbReference>
<evidence type="ECO:0000313" key="16">
    <source>
        <dbReference type="EMBL" id="OAF68288.1"/>
    </source>
</evidence>
<proteinExistence type="inferred from homology"/>
<evidence type="ECO:0000256" key="3">
    <source>
        <dbReference type="ARBA" id="ARBA00012513"/>
    </source>
</evidence>
<dbReference type="Gene3D" id="1.10.510.10">
    <property type="entry name" value="Transferase(Phosphotransferase) domain 1"/>
    <property type="match status" value="1"/>
</dbReference>
<evidence type="ECO:0000256" key="6">
    <source>
        <dbReference type="ARBA" id="ARBA00022553"/>
    </source>
</evidence>
<evidence type="ECO:0000256" key="11">
    <source>
        <dbReference type="ARBA" id="ARBA00047899"/>
    </source>
</evidence>
<dbReference type="SMART" id="SM00220">
    <property type="entry name" value="S_TKc"/>
    <property type="match status" value="1"/>
</dbReference>
<keyword evidence="9 16" id="KW-0418">Kinase</keyword>
<keyword evidence="8 13" id="KW-0547">Nucleotide-binding</keyword>
<keyword evidence="10 13" id="KW-0067">ATP-binding</keyword>
<dbReference type="AlphaFoldDB" id="A0A177B1Z6"/>
<evidence type="ECO:0000256" key="1">
    <source>
        <dbReference type="ARBA" id="ARBA00004496"/>
    </source>
</evidence>
<dbReference type="GO" id="GO:0004674">
    <property type="term" value="F:protein serine/threonine kinase activity"/>
    <property type="evidence" value="ECO:0007669"/>
    <property type="project" value="UniProtKB-KW"/>
</dbReference>
<dbReference type="InterPro" id="IPR011009">
    <property type="entry name" value="Kinase-like_dom_sf"/>
</dbReference>
<dbReference type="Pfam" id="PF12202">
    <property type="entry name" value="OSR1_C"/>
    <property type="match status" value="1"/>
</dbReference>
<dbReference type="PROSITE" id="PS50011">
    <property type="entry name" value="PROTEIN_KINASE_DOM"/>
    <property type="match status" value="1"/>
</dbReference>
<dbReference type="Gene3D" id="3.10.20.90">
    <property type="entry name" value="Phosphatidylinositol 3-kinase Catalytic Subunit, Chain A, domain 1"/>
    <property type="match status" value="1"/>
</dbReference>
<dbReference type="SUPFAM" id="SSF56112">
    <property type="entry name" value="Protein kinase-like (PK-like)"/>
    <property type="match status" value="1"/>
</dbReference>
<evidence type="ECO:0000256" key="10">
    <source>
        <dbReference type="ARBA" id="ARBA00022840"/>
    </source>
</evidence>
<evidence type="ECO:0000256" key="9">
    <source>
        <dbReference type="ARBA" id="ARBA00022777"/>
    </source>
</evidence>
<dbReference type="PANTHER" id="PTHR48012:SF16">
    <property type="entry name" value="NON-SPECIFIC SERINE_THREONINE PROTEIN KINASE"/>
    <property type="match status" value="1"/>
</dbReference>
<dbReference type="GO" id="GO:0005524">
    <property type="term" value="F:ATP binding"/>
    <property type="evidence" value="ECO:0007669"/>
    <property type="project" value="UniProtKB-UniRule"/>
</dbReference>
<evidence type="ECO:0000256" key="7">
    <source>
        <dbReference type="ARBA" id="ARBA00022679"/>
    </source>
</evidence>
<dbReference type="EMBL" id="LWCA01000475">
    <property type="protein sequence ID" value="OAF68288.1"/>
    <property type="molecule type" value="Genomic_DNA"/>
</dbReference>
<comment type="catalytic activity">
    <reaction evidence="12">
        <text>L-seryl-[protein] + ATP = O-phospho-L-seryl-[protein] + ADP + H(+)</text>
        <dbReference type="Rhea" id="RHEA:17989"/>
        <dbReference type="Rhea" id="RHEA-COMP:9863"/>
        <dbReference type="Rhea" id="RHEA-COMP:11604"/>
        <dbReference type="ChEBI" id="CHEBI:15378"/>
        <dbReference type="ChEBI" id="CHEBI:29999"/>
        <dbReference type="ChEBI" id="CHEBI:30616"/>
        <dbReference type="ChEBI" id="CHEBI:83421"/>
        <dbReference type="ChEBI" id="CHEBI:456216"/>
        <dbReference type="EC" id="2.7.11.1"/>
    </reaction>
</comment>
<keyword evidence="7" id="KW-0808">Transferase</keyword>
<evidence type="ECO:0000256" key="2">
    <source>
        <dbReference type="ARBA" id="ARBA00008874"/>
    </source>
</evidence>
<evidence type="ECO:0000256" key="13">
    <source>
        <dbReference type="PROSITE-ProRule" id="PRU10141"/>
    </source>
</evidence>
<comment type="caution">
    <text evidence="16">The sequence shown here is derived from an EMBL/GenBank/DDBJ whole genome shotgun (WGS) entry which is preliminary data.</text>
</comment>
<evidence type="ECO:0000256" key="12">
    <source>
        <dbReference type="ARBA" id="ARBA00048679"/>
    </source>
</evidence>
<reference evidence="16 17" key="1">
    <citation type="submission" date="2016-04" db="EMBL/GenBank/DDBJ databases">
        <title>The genome of Intoshia linei affirms orthonectids as highly simplified spiralians.</title>
        <authorList>
            <person name="Mikhailov K.V."/>
            <person name="Slusarev G.S."/>
            <person name="Nikitin M.A."/>
            <person name="Logacheva M.D."/>
            <person name="Penin A."/>
            <person name="Aleoshin V."/>
            <person name="Panchin Y.V."/>
        </authorList>
    </citation>
    <scope>NUCLEOTIDE SEQUENCE [LARGE SCALE GENOMIC DNA]</scope>
    <source>
        <strain evidence="16">Intl2013</strain>
        <tissue evidence="16">Whole animal</tissue>
    </source>
</reference>
<comment type="similarity">
    <text evidence="2">Belongs to the protein kinase superfamily. STE Ser/Thr protein kinase family. STE20 subfamily.</text>
</comment>
<evidence type="ECO:0000313" key="17">
    <source>
        <dbReference type="Proteomes" id="UP000078046"/>
    </source>
</evidence>
<keyword evidence="4" id="KW-0963">Cytoplasm</keyword>
<organism evidence="16 17">
    <name type="scientific">Intoshia linei</name>
    <dbReference type="NCBI Taxonomy" id="1819745"/>
    <lineage>
        <taxon>Eukaryota</taxon>
        <taxon>Metazoa</taxon>
        <taxon>Spiralia</taxon>
        <taxon>Lophotrochozoa</taxon>
        <taxon>Mesozoa</taxon>
        <taxon>Orthonectida</taxon>
        <taxon>Rhopaluridae</taxon>
        <taxon>Intoshia</taxon>
    </lineage>
</organism>
<dbReference type="Proteomes" id="UP000078046">
    <property type="component" value="Unassembled WGS sequence"/>
</dbReference>
<dbReference type="FunFam" id="3.30.200.20:FF:000114">
    <property type="entry name" value="serine/threonine-protein kinase OSR1 isoform X1"/>
    <property type="match status" value="1"/>
</dbReference>
<dbReference type="InterPro" id="IPR001245">
    <property type="entry name" value="Ser-Thr/Tyr_kinase_cat_dom"/>
</dbReference>
<dbReference type="PRINTS" id="PR00109">
    <property type="entry name" value="TYRKINASE"/>
</dbReference>
<dbReference type="InterPro" id="IPR024678">
    <property type="entry name" value="Kinase_OSR1/WNK_CCT"/>
</dbReference>
<accession>A0A177B1Z6</accession>
<dbReference type="InterPro" id="IPR017441">
    <property type="entry name" value="Protein_kinase_ATP_BS"/>
</dbReference>
<feature type="domain" description="Protein kinase" evidence="15">
    <location>
        <begin position="77"/>
        <end position="349"/>
    </location>
</feature>
<comment type="catalytic activity">
    <reaction evidence="11">
        <text>L-threonyl-[protein] + ATP = O-phospho-L-threonyl-[protein] + ADP + H(+)</text>
        <dbReference type="Rhea" id="RHEA:46608"/>
        <dbReference type="Rhea" id="RHEA-COMP:11060"/>
        <dbReference type="Rhea" id="RHEA-COMP:11605"/>
        <dbReference type="ChEBI" id="CHEBI:15378"/>
        <dbReference type="ChEBI" id="CHEBI:30013"/>
        <dbReference type="ChEBI" id="CHEBI:30616"/>
        <dbReference type="ChEBI" id="CHEBI:61977"/>
        <dbReference type="ChEBI" id="CHEBI:456216"/>
        <dbReference type="EC" id="2.7.11.1"/>
    </reaction>
</comment>
<evidence type="ECO:0000256" key="4">
    <source>
        <dbReference type="ARBA" id="ARBA00022490"/>
    </source>
</evidence>